<keyword evidence="1" id="KW-0863">Zinc-finger</keyword>
<sequence>DSLPKCLVLKRWSKSAKCELWGETSGQRTVGDDTIYRSWIGALLQHCKRFARVACFTEGDFKHYSELVVQETAKMESKHGIVSNVAAGTSQPSEDGVRDPIGRRKCSTCGVAGHRRTRCPNGPPTSANSTQEACDDTVPGSTSEGPAVSNANVANADAVGFVAGPGVRP</sequence>
<name>A0ABU6TL92_9FABA</name>
<proteinExistence type="predicted"/>
<feature type="non-terminal residue" evidence="4">
    <location>
        <position position="1"/>
    </location>
</feature>
<comment type="caution">
    <text evidence="4">The sequence shown here is derived from an EMBL/GenBank/DDBJ whole genome shotgun (WGS) entry which is preliminary data.</text>
</comment>
<dbReference type="EMBL" id="JASCZI010091183">
    <property type="protein sequence ID" value="MED6149367.1"/>
    <property type="molecule type" value="Genomic_DNA"/>
</dbReference>
<evidence type="ECO:0000256" key="1">
    <source>
        <dbReference type="PROSITE-ProRule" id="PRU00047"/>
    </source>
</evidence>
<protein>
    <recommendedName>
        <fullName evidence="3">CCHC-type domain-containing protein</fullName>
    </recommendedName>
</protein>
<dbReference type="SUPFAM" id="SSF57756">
    <property type="entry name" value="Retrovirus zinc finger-like domains"/>
    <property type="match status" value="1"/>
</dbReference>
<evidence type="ECO:0000256" key="2">
    <source>
        <dbReference type="SAM" id="MobiDB-lite"/>
    </source>
</evidence>
<feature type="region of interest" description="Disordered" evidence="2">
    <location>
        <begin position="117"/>
        <end position="151"/>
    </location>
</feature>
<accession>A0ABU6TL92</accession>
<keyword evidence="1" id="KW-0862">Zinc</keyword>
<feature type="domain" description="CCHC-type" evidence="3">
    <location>
        <begin position="104"/>
        <end position="121"/>
    </location>
</feature>
<evidence type="ECO:0000313" key="4">
    <source>
        <dbReference type="EMBL" id="MED6149367.1"/>
    </source>
</evidence>
<evidence type="ECO:0000259" key="3">
    <source>
        <dbReference type="PROSITE" id="PS50158"/>
    </source>
</evidence>
<dbReference type="InterPro" id="IPR036875">
    <property type="entry name" value="Znf_CCHC_sf"/>
</dbReference>
<dbReference type="Proteomes" id="UP001341840">
    <property type="component" value="Unassembled WGS sequence"/>
</dbReference>
<dbReference type="InterPro" id="IPR001878">
    <property type="entry name" value="Znf_CCHC"/>
</dbReference>
<dbReference type="PROSITE" id="PS50158">
    <property type="entry name" value="ZF_CCHC"/>
    <property type="match status" value="1"/>
</dbReference>
<gene>
    <name evidence="4" type="ORF">PIB30_061661</name>
</gene>
<organism evidence="4 5">
    <name type="scientific">Stylosanthes scabra</name>
    <dbReference type="NCBI Taxonomy" id="79078"/>
    <lineage>
        <taxon>Eukaryota</taxon>
        <taxon>Viridiplantae</taxon>
        <taxon>Streptophyta</taxon>
        <taxon>Embryophyta</taxon>
        <taxon>Tracheophyta</taxon>
        <taxon>Spermatophyta</taxon>
        <taxon>Magnoliopsida</taxon>
        <taxon>eudicotyledons</taxon>
        <taxon>Gunneridae</taxon>
        <taxon>Pentapetalae</taxon>
        <taxon>rosids</taxon>
        <taxon>fabids</taxon>
        <taxon>Fabales</taxon>
        <taxon>Fabaceae</taxon>
        <taxon>Papilionoideae</taxon>
        <taxon>50 kb inversion clade</taxon>
        <taxon>dalbergioids sensu lato</taxon>
        <taxon>Dalbergieae</taxon>
        <taxon>Pterocarpus clade</taxon>
        <taxon>Stylosanthes</taxon>
    </lineage>
</organism>
<reference evidence="4 5" key="1">
    <citation type="journal article" date="2023" name="Plants (Basel)">
        <title>Bridging the Gap: Combining Genomics and Transcriptomics Approaches to Understand Stylosanthes scabra, an Orphan Legume from the Brazilian Caatinga.</title>
        <authorList>
            <person name="Ferreira-Neto J.R.C."/>
            <person name="da Silva M.D."/>
            <person name="Binneck E."/>
            <person name="de Melo N.F."/>
            <person name="da Silva R.H."/>
            <person name="de Melo A.L.T.M."/>
            <person name="Pandolfi V."/>
            <person name="Bustamante F.O."/>
            <person name="Brasileiro-Vidal A.C."/>
            <person name="Benko-Iseppon A.M."/>
        </authorList>
    </citation>
    <scope>NUCLEOTIDE SEQUENCE [LARGE SCALE GENOMIC DNA]</scope>
    <source>
        <tissue evidence="4">Leaves</tissue>
    </source>
</reference>
<keyword evidence="1" id="KW-0479">Metal-binding</keyword>
<keyword evidence="5" id="KW-1185">Reference proteome</keyword>
<evidence type="ECO:0000313" key="5">
    <source>
        <dbReference type="Proteomes" id="UP001341840"/>
    </source>
</evidence>